<dbReference type="InterPro" id="IPR050336">
    <property type="entry name" value="Chromosome_partition/occlusion"/>
</dbReference>
<keyword evidence="5" id="KW-1185">Reference proteome</keyword>
<organism evidence="4 5">
    <name type="scientific">Falsochrobactrum ovis</name>
    <dbReference type="NCBI Taxonomy" id="1293442"/>
    <lineage>
        <taxon>Bacteria</taxon>
        <taxon>Pseudomonadati</taxon>
        <taxon>Pseudomonadota</taxon>
        <taxon>Alphaproteobacteria</taxon>
        <taxon>Hyphomicrobiales</taxon>
        <taxon>Brucellaceae</taxon>
        <taxon>Falsochrobactrum</taxon>
    </lineage>
</organism>
<protein>
    <submittedName>
        <fullName evidence="4">ParB family chromosome partitioning protein</fullName>
    </submittedName>
</protein>
<evidence type="ECO:0000313" key="5">
    <source>
        <dbReference type="Proteomes" id="UP000249453"/>
    </source>
</evidence>
<sequence length="342" mass="38087">MSRKDSRGMFAAVLGNLDKEAKEEQSAPRSPSPHLMKVAAGVRQMQERSELAEKLLKEGATVVEFDPEIIEPSIIRDRFDNAYDDAAIAEIAQSIQERGQIVPGLVRPIPGQPDRFQIVYGRRRLAAAKRLGIKFKAAVRELSDEEAIIFQGEENTAREDLSFIEKCMFALAQEEAGYKRDTICASLSTGKSHVSEMIKIASSVPQKVLFAIGKAPGIGRGRWEDFARRWQLPGAAQQVEHIIESPGFAVAASDDRFLAVFAALPEISQKPAKIIPKNLSHTRRWHAMDRAVSVQVRRTDTKATIALEAENGPRFAEFIADRLDVLYEEFKSSEQARDTAEK</sequence>
<dbReference type="AlphaFoldDB" id="A0A364JRJ6"/>
<feature type="region of interest" description="Disordered" evidence="2">
    <location>
        <begin position="14"/>
        <end position="34"/>
    </location>
</feature>
<dbReference type="SUPFAM" id="SSF109709">
    <property type="entry name" value="KorB DNA-binding domain-like"/>
    <property type="match status" value="1"/>
</dbReference>
<dbReference type="Gene3D" id="3.90.1530.30">
    <property type="match status" value="1"/>
</dbReference>
<dbReference type="EMBL" id="QLMK01000026">
    <property type="protein sequence ID" value="RAK24793.1"/>
    <property type="molecule type" value="Genomic_DNA"/>
</dbReference>
<dbReference type="SUPFAM" id="SSF110849">
    <property type="entry name" value="ParB/Sulfiredoxin"/>
    <property type="match status" value="1"/>
</dbReference>
<evidence type="ECO:0000256" key="2">
    <source>
        <dbReference type="SAM" id="MobiDB-lite"/>
    </source>
</evidence>
<name>A0A364JRJ6_9HYPH</name>
<dbReference type="PANTHER" id="PTHR33375:SF1">
    <property type="entry name" value="CHROMOSOME-PARTITIONING PROTEIN PARB-RELATED"/>
    <property type="match status" value="1"/>
</dbReference>
<dbReference type="InterPro" id="IPR011111">
    <property type="entry name" value="Plasmid_RepB"/>
</dbReference>
<dbReference type="InterPro" id="IPR017819">
    <property type="entry name" value="Plasmid_partition_RepB"/>
</dbReference>
<dbReference type="InterPro" id="IPR036086">
    <property type="entry name" value="ParB/Sulfiredoxin_sf"/>
</dbReference>
<comment type="similarity">
    <text evidence="1">Belongs to the ParB family.</text>
</comment>
<dbReference type="CDD" id="cd16405">
    <property type="entry name" value="RepB_like_N"/>
    <property type="match status" value="1"/>
</dbReference>
<gene>
    <name evidence="4" type="ORF">C7374_12622</name>
</gene>
<comment type="caution">
    <text evidence="4">The sequence shown here is derived from an EMBL/GenBank/DDBJ whole genome shotgun (WGS) entry which is preliminary data.</text>
</comment>
<evidence type="ECO:0000259" key="3">
    <source>
        <dbReference type="SMART" id="SM00470"/>
    </source>
</evidence>
<dbReference type="InterPro" id="IPR003115">
    <property type="entry name" value="ParB_N"/>
</dbReference>
<dbReference type="Gene3D" id="1.10.10.2830">
    <property type="match status" value="1"/>
</dbReference>
<feature type="domain" description="ParB-like N-terminal" evidence="3">
    <location>
        <begin position="68"/>
        <end position="156"/>
    </location>
</feature>
<dbReference type="NCBIfam" id="TIGR03454">
    <property type="entry name" value="partition_RepB"/>
    <property type="match status" value="1"/>
</dbReference>
<reference evidence="4 5" key="1">
    <citation type="submission" date="2018-06" db="EMBL/GenBank/DDBJ databases">
        <title>Genomic Encyclopedia of Type Strains, Phase IV (KMG-IV): sequencing the most valuable type-strain genomes for metagenomic binning, comparative biology and taxonomic classification.</title>
        <authorList>
            <person name="Goeker M."/>
        </authorList>
    </citation>
    <scope>NUCLEOTIDE SEQUENCE [LARGE SCALE GENOMIC DNA]</scope>
    <source>
        <strain evidence="4 5">DSM 26720</strain>
    </source>
</reference>
<evidence type="ECO:0000256" key="1">
    <source>
        <dbReference type="ARBA" id="ARBA00006295"/>
    </source>
</evidence>
<dbReference type="Pfam" id="PF02195">
    <property type="entry name" value="ParB_N"/>
    <property type="match status" value="1"/>
</dbReference>
<dbReference type="GO" id="GO:0003677">
    <property type="term" value="F:DNA binding"/>
    <property type="evidence" value="ECO:0007669"/>
    <property type="project" value="InterPro"/>
</dbReference>
<dbReference type="GO" id="GO:0005694">
    <property type="term" value="C:chromosome"/>
    <property type="evidence" value="ECO:0007669"/>
    <property type="project" value="TreeGrafter"/>
</dbReference>
<dbReference type="NCBIfam" id="TIGR00180">
    <property type="entry name" value="parB_part"/>
    <property type="match status" value="1"/>
</dbReference>
<feature type="compositionally biased region" description="Basic and acidic residues" evidence="2">
    <location>
        <begin position="17"/>
        <end position="26"/>
    </location>
</feature>
<dbReference type="InterPro" id="IPR004437">
    <property type="entry name" value="ParB/RepB/Spo0J"/>
</dbReference>
<accession>A0A364JRJ6</accession>
<dbReference type="RefSeq" id="WP_111576484.1">
    <property type="nucleotide sequence ID" value="NZ_JBHEEY010000027.1"/>
</dbReference>
<evidence type="ECO:0000313" key="4">
    <source>
        <dbReference type="EMBL" id="RAK24793.1"/>
    </source>
</evidence>
<dbReference type="InterPro" id="IPR037972">
    <property type="entry name" value="RepB_N"/>
</dbReference>
<dbReference type="PANTHER" id="PTHR33375">
    <property type="entry name" value="CHROMOSOME-PARTITIONING PROTEIN PARB-RELATED"/>
    <property type="match status" value="1"/>
</dbReference>
<dbReference type="Proteomes" id="UP000249453">
    <property type="component" value="Unassembled WGS sequence"/>
</dbReference>
<dbReference type="GO" id="GO:0007059">
    <property type="term" value="P:chromosome segregation"/>
    <property type="evidence" value="ECO:0007669"/>
    <property type="project" value="TreeGrafter"/>
</dbReference>
<proteinExistence type="inferred from homology"/>
<dbReference type="SMART" id="SM00470">
    <property type="entry name" value="ParB"/>
    <property type="match status" value="1"/>
</dbReference>
<dbReference type="OrthoDB" id="7908920at2"/>
<dbReference type="Pfam" id="PF07506">
    <property type="entry name" value="RepB"/>
    <property type="match status" value="1"/>
</dbReference>